<dbReference type="Proteomes" id="UP001203423">
    <property type="component" value="Unassembled WGS sequence"/>
</dbReference>
<dbReference type="Gene3D" id="2.120.10.30">
    <property type="entry name" value="TolB, C-terminal domain"/>
    <property type="match status" value="1"/>
</dbReference>
<evidence type="ECO:0000313" key="3">
    <source>
        <dbReference type="Proteomes" id="UP001203423"/>
    </source>
</evidence>
<feature type="chain" id="PRO_5046073835" description="SMP-30/Gluconolactonase/LRE-like region domain-containing protein" evidence="1">
    <location>
        <begin position="24"/>
        <end position="116"/>
    </location>
</feature>
<keyword evidence="3" id="KW-1185">Reference proteome</keyword>
<dbReference type="EMBL" id="JAKIKS010000122">
    <property type="protein sequence ID" value="MCL1127014.1"/>
    <property type="molecule type" value="Genomic_DNA"/>
</dbReference>
<accession>A0ABT0LHH6</accession>
<dbReference type="InterPro" id="IPR011042">
    <property type="entry name" value="6-blade_b-propeller_TolB-like"/>
</dbReference>
<organism evidence="2 3">
    <name type="scientific">Shewanella surugensis</name>
    <dbReference type="NCBI Taxonomy" id="212020"/>
    <lineage>
        <taxon>Bacteria</taxon>
        <taxon>Pseudomonadati</taxon>
        <taxon>Pseudomonadota</taxon>
        <taxon>Gammaproteobacteria</taxon>
        <taxon>Alteromonadales</taxon>
        <taxon>Shewanellaceae</taxon>
        <taxon>Shewanella</taxon>
    </lineage>
</organism>
<evidence type="ECO:0000313" key="2">
    <source>
        <dbReference type="EMBL" id="MCL1127014.1"/>
    </source>
</evidence>
<keyword evidence="1" id="KW-0732">Signal</keyword>
<gene>
    <name evidence="2" type="ORF">L2764_21685</name>
</gene>
<evidence type="ECO:0008006" key="4">
    <source>
        <dbReference type="Google" id="ProtNLM"/>
    </source>
</evidence>
<protein>
    <recommendedName>
        <fullName evidence="4">SMP-30/Gluconolactonase/LRE-like region domain-containing protein</fullName>
    </recommendedName>
</protein>
<sequence length="116" mass="12849">MDISRYKISLLIFMMNMSLNCTAQSDNHYVLTKLIDTNAHEGPVYVASQNRLYFTTKPNLVSQSPNTAIHYLTLVDLKVSSFITFANMANGMSLSLDRKGLLVAEQGTKTTLGVIS</sequence>
<comment type="caution">
    <text evidence="2">The sequence shown here is derived from an EMBL/GenBank/DDBJ whole genome shotgun (WGS) entry which is preliminary data.</text>
</comment>
<reference evidence="2 3" key="1">
    <citation type="submission" date="2022-01" db="EMBL/GenBank/DDBJ databases">
        <title>Whole genome-based taxonomy of the Shewanellaceae.</title>
        <authorList>
            <person name="Martin-Rodriguez A.J."/>
        </authorList>
    </citation>
    <scope>NUCLEOTIDE SEQUENCE [LARGE SCALE GENOMIC DNA]</scope>
    <source>
        <strain evidence="2 3">DSM 17177</strain>
    </source>
</reference>
<dbReference type="RefSeq" id="WP_248942423.1">
    <property type="nucleotide sequence ID" value="NZ_JAKIKS010000122.1"/>
</dbReference>
<name>A0ABT0LHH6_9GAMM</name>
<feature type="signal peptide" evidence="1">
    <location>
        <begin position="1"/>
        <end position="23"/>
    </location>
</feature>
<proteinExistence type="predicted"/>
<evidence type="ECO:0000256" key="1">
    <source>
        <dbReference type="SAM" id="SignalP"/>
    </source>
</evidence>